<feature type="region of interest" description="Disordered" evidence="5">
    <location>
        <begin position="895"/>
        <end position="920"/>
    </location>
</feature>
<gene>
    <name evidence="7" type="ORF">DVK44_16410</name>
</gene>
<dbReference type="EMBL" id="CP031194">
    <property type="protein sequence ID" value="AXG79013.1"/>
    <property type="molecule type" value="Genomic_DNA"/>
</dbReference>
<dbReference type="Gene3D" id="3.40.50.12780">
    <property type="entry name" value="N-terminal domain of ligase-like"/>
    <property type="match status" value="1"/>
</dbReference>
<evidence type="ECO:0000256" key="3">
    <source>
        <dbReference type="ARBA" id="ARBA00022553"/>
    </source>
</evidence>
<organism evidence="7 8">
    <name type="scientific">Streptomyces paludis</name>
    <dbReference type="NCBI Taxonomy" id="2282738"/>
    <lineage>
        <taxon>Bacteria</taxon>
        <taxon>Bacillati</taxon>
        <taxon>Actinomycetota</taxon>
        <taxon>Actinomycetes</taxon>
        <taxon>Kitasatosporales</taxon>
        <taxon>Streptomycetaceae</taxon>
        <taxon>Streptomyces</taxon>
    </lineage>
</organism>
<dbReference type="Gene3D" id="1.10.1200.10">
    <property type="entry name" value="ACP-like"/>
    <property type="match status" value="1"/>
</dbReference>
<dbReference type="SUPFAM" id="SSF51735">
    <property type="entry name" value="NAD(P)-binding Rossmann-fold domains"/>
    <property type="match status" value="1"/>
</dbReference>
<comment type="cofactor">
    <cofactor evidence="1">
        <name>pantetheine 4'-phosphate</name>
        <dbReference type="ChEBI" id="CHEBI:47942"/>
    </cofactor>
</comment>
<dbReference type="InterPro" id="IPR020845">
    <property type="entry name" value="AMP-binding_CS"/>
</dbReference>
<dbReference type="Pfam" id="PF07993">
    <property type="entry name" value="NAD_binding_4"/>
    <property type="match status" value="1"/>
</dbReference>
<dbReference type="InterPro" id="IPR009081">
    <property type="entry name" value="PP-bd_ACP"/>
</dbReference>
<evidence type="ECO:0000313" key="8">
    <source>
        <dbReference type="Proteomes" id="UP000253868"/>
    </source>
</evidence>
<feature type="region of interest" description="Disordered" evidence="5">
    <location>
        <begin position="1448"/>
        <end position="1497"/>
    </location>
</feature>
<dbReference type="InterPro" id="IPR042099">
    <property type="entry name" value="ANL_N_sf"/>
</dbReference>
<evidence type="ECO:0000256" key="5">
    <source>
        <dbReference type="SAM" id="MobiDB-lite"/>
    </source>
</evidence>
<dbReference type="SUPFAM" id="SSF52777">
    <property type="entry name" value="CoA-dependent acyltransferases"/>
    <property type="match status" value="2"/>
</dbReference>
<dbReference type="OrthoDB" id="3885064at2"/>
<dbReference type="InterPro" id="IPR001242">
    <property type="entry name" value="Condensation_dom"/>
</dbReference>
<dbReference type="PANTHER" id="PTHR45527:SF1">
    <property type="entry name" value="FATTY ACID SYNTHASE"/>
    <property type="match status" value="1"/>
</dbReference>
<accession>A0A345HQN9</accession>
<reference evidence="8" key="1">
    <citation type="submission" date="2018-07" db="EMBL/GenBank/DDBJ databases">
        <authorList>
            <person name="Zhao J."/>
        </authorList>
    </citation>
    <scope>NUCLEOTIDE SEQUENCE [LARGE SCALE GENOMIC DNA]</scope>
    <source>
        <strain evidence="8">GSSD-12</strain>
    </source>
</reference>
<dbReference type="PROSITE" id="PS00012">
    <property type="entry name" value="PHOSPHOPANTETHEINE"/>
    <property type="match status" value="1"/>
</dbReference>
<dbReference type="Pfam" id="PF00501">
    <property type="entry name" value="AMP-binding"/>
    <property type="match status" value="1"/>
</dbReference>
<dbReference type="GO" id="GO:0043041">
    <property type="term" value="P:amino acid activation for nonribosomal peptide biosynthetic process"/>
    <property type="evidence" value="ECO:0007669"/>
    <property type="project" value="TreeGrafter"/>
</dbReference>
<dbReference type="PROSITE" id="PS50075">
    <property type="entry name" value="CARRIER"/>
    <property type="match status" value="1"/>
</dbReference>
<dbReference type="GO" id="GO:0005737">
    <property type="term" value="C:cytoplasm"/>
    <property type="evidence" value="ECO:0007669"/>
    <property type="project" value="TreeGrafter"/>
</dbReference>
<dbReference type="GO" id="GO:0008610">
    <property type="term" value="P:lipid biosynthetic process"/>
    <property type="evidence" value="ECO:0007669"/>
    <property type="project" value="UniProtKB-ARBA"/>
</dbReference>
<evidence type="ECO:0000259" key="6">
    <source>
        <dbReference type="PROSITE" id="PS50075"/>
    </source>
</evidence>
<dbReference type="GO" id="GO:0031177">
    <property type="term" value="F:phosphopantetheine binding"/>
    <property type="evidence" value="ECO:0007669"/>
    <property type="project" value="TreeGrafter"/>
</dbReference>
<evidence type="ECO:0000313" key="7">
    <source>
        <dbReference type="EMBL" id="AXG79013.1"/>
    </source>
</evidence>
<dbReference type="InterPro" id="IPR045851">
    <property type="entry name" value="AMP-bd_C_sf"/>
</dbReference>
<dbReference type="GO" id="GO:0044550">
    <property type="term" value="P:secondary metabolite biosynthetic process"/>
    <property type="evidence" value="ECO:0007669"/>
    <property type="project" value="TreeGrafter"/>
</dbReference>
<dbReference type="InterPro" id="IPR006162">
    <property type="entry name" value="Ppantetheine_attach_site"/>
</dbReference>
<evidence type="ECO:0000256" key="2">
    <source>
        <dbReference type="ARBA" id="ARBA00022450"/>
    </source>
</evidence>
<keyword evidence="2" id="KW-0596">Phosphopantetheine</keyword>
<proteinExistence type="predicted"/>
<feature type="compositionally biased region" description="Basic and acidic residues" evidence="5">
    <location>
        <begin position="895"/>
        <end position="914"/>
    </location>
</feature>
<keyword evidence="3" id="KW-0597">Phosphoprotein</keyword>
<dbReference type="Pfam" id="PF00550">
    <property type="entry name" value="PP-binding"/>
    <property type="match status" value="1"/>
</dbReference>
<dbReference type="CDD" id="cd05930">
    <property type="entry name" value="A_NRPS"/>
    <property type="match status" value="1"/>
</dbReference>
<dbReference type="Pfam" id="PF13193">
    <property type="entry name" value="AMP-binding_C"/>
    <property type="match status" value="1"/>
</dbReference>
<evidence type="ECO:0000256" key="1">
    <source>
        <dbReference type="ARBA" id="ARBA00001957"/>
    </source>
</evidence>
<dbReference type="Gene3D" id="3.30.559.10">
    <property type="entry name" value="Chloramphenicol acetyltransferase-like domain"/>
    <property type="match status" value="1"/>
</dbReference>
<dbReference type="InterPro" id="IPR000873">
    <property type="entry name" value="AMP-dep_synth/lig_dom"/>
</dbReference>
<sequence>MTQPNLTLPDLLIRNALAHPGRPALGDGTRTLDHRALDTVTRRVAARLAALGTGRGDRVALLGARDARVCAALHGILRSGAAVVPVDPGWSPDDVRRRLDAVEVRRVLSTTPGMRAPAPYRTEFVDIDALAAGTGSGTGSGIGTADVRAALRAEPPKDVPAWAPDDLAYLSFTSGSSGEPKAVAVTHANAVHYAFALRDRLGFTDADAAPRVAHVTTLAADLGHTAWLLALATAGSVHVVTDDRTRDPEAFWASLYDAGVTVLKTTPSHLTALLAGRPPDGAALDTVILGGEALPRSLAASLLRDGVAARVANHYGPTETTVGAACFLASDLAQLPADEATVPIGTALGDVRLRLAPGAEEGELHIGGAGVSAGYFGRPSETAHRFVPYEGRREYRTGDVCRRRPDGDLVYVGRSDRQAKIRGFRVDPVEIEHLIEKFPGVRQCAVIVRATPSGSQLVAAVRLAEPSDEGEGEEAREETLAALRSYLRDRLPGHSVPQPLLALPDFPYGANGKLDRARLSDTVSGLIRSRARTAHHPPAAPPGSATAALALTIAQLWADALGLPLVDQHADVLELGGESILAMRTIAALRRLGHRVAFEDFYEHPTPALLAAAATASPHRLPRLPRPRSDTTAPGRLAPAQRWLFRQPLDAPRHWNQSVLLRCRVRVDAAALAAAARAVLHRHTALRRPLGPDGPGEIRPADDLDAVSHSRLPANGRGGALSEAIGALCTELHRSLDPAAGRLLRVHLFSGADSGHDDRLALIAHHLVIDGLSWRILLDDLAAAYRAALSGQPPALPPTADFYAWAAALPPTGTTNTTGATAHSAVAPRLPVDDAAGRTEPAALTWCLDEQATGRLVARHGRAQRLEAVLLAAYADATLAWSGQRRLGLEVETHGRATETEGDHHDHRDHGDDRDDRDDNSDTVGWFTAVKWLTLRTAEAEGAPRVSRADVEDLVRRAPQLPMDAEGPRPEAAFNFLGTFRLPDEPSLGWSVADEQAGAARCTDGDTLYRLRLTARIVDGRLVTDLVYAWPRLSHRTAERICAAFARAVAAAADVAVPPHARAVVSPSGQLLHRGTTEAARGGRYVVREPAPPVLLTGATGYLGRHLLAELLARGARVTCLVRGRSDAEAARRLTEAGTAAGTEAGAEAVVGDITREGLGLSPAGLARARTARVVVHAAADVRLVGSPAELERTNNAAVRRLLDWIDLHTPGARLHHISTLAVAGGVAGPVRRFSEADLRIGQSFRTPYEKAKFRAEETVRAWAASGRQAYIHRSGHIAAHSRTGEFQQNIADNRIYQTVRGYVLAGAAPSRPATTFAFSHVDTVAAGIAAIADCPYAAPGVYHVESPHTVAHDELVGWINGHGCPVRLTDDAAFAAALARAERHHPDMARLASAWAQLGDRNVVVDSAWTHTVLDRLGVRFAEPSARWWSAALSWATGVGFLPAAVTSPNGPAPQAGSQSGPQTGPQFAAPFPHPPLTPALRLRSVQEGSVQEGKP</sequence>
<dbReference type="Pfam" id="PF00668">
    <property type="entry name" value="Condensation"/>
    <property type="match status" value="1"/>
</dbReference>
<feature type="compositionally biased region" description="Polar residues" evidence="5">
    <location>
        <begin position="1457"/>
        <end position="1467"/>
    </location>
</feature>
<dbReference type="InterPro" id="IPR036291">
    <property type="entry name" value="NAD(P)-bd_dom_sf"/>
</dbReference>
<dbReference type="PROSITE" id="PS00455">
    <property type="entry name" value="AMP_BINDING"/>
    <property type="match status" value="1"/>
</dbReference>
<dbReference type="RefSeq" id="WP_114660347.1">
    <property type="nucleotide sequence ID" value="NZ_CP031194.1"/>
</dbReference>
<keyword evidence="8" id="KW-1185">Reference proteome</keyword>
<dbReference type="InterPro" id="IPR023213">
    <property type="entry name" value="CAT-like_dom_sf"/>
</dbReference>
<evidence type="ECO:0000256" key="4">
    <source>
        <dbReference type="ARBA" id="ARBA00022598"/>
    </source>
</evidence>
<dbReference type="InterPro" id="IPR025110">
    <property type="entry name" value="AMP-bd_C"/>
</dbReference>
<keyword evidence="4" id="KW-0436">Ligase</keyword>
<feature type="domain" description="Carrier" evidence="6">
    <location>
        <begin position="544"/>
        <end position="618"/>
    </location>
</feature>
<dbReference type="GO" id="GO:0016874">
    <property type="term" value="F:ligase activity"/>
    <property type="evidence" value="ECO:0007669"/>
    <property type="project" value="UniProtKB-KW"/>
</dbReference>
<dbReference type="InterPro" id="IPR036736">
    <property type="entry name" value="ACP-like_sf"/>
</dbReference>
<name>A0A345HQN9_9ACTN</name>
<dbReference type="SUPFAM" id="SSF47336">
    <property type="entry name" value="ACP-like"/>
    <property type="match status" value="1"/>
</dbReference>
<dbReference type="Gene3D" id="3.40.50.720">
    <property type="entry name" value="NAD(P)-binding Rossmann-like Domain"/>
    <property type="match status" value="1"/>
</dbReference>
<dbReference type="Proteomes" id="UP000253868">
    <property type="component" value="Chromosome"/>
</dbReference>
<protein>
    <submittedName>
        <fullName evidence="7">NAD-dependent epimerase/dehydratase family protein</fullName>
    </submittedName>
</protein>
<dbReference type="PANTHER" id="PTHR45527">
    <property type="entry name" value="NONRIBOSOMAL PEPTIDE SYNTHETASE"/>
    <property type="match status" value="1"/>
</dbReference>
<dbReference type="Gene3D" id="3.30.300.30">
    <property type="match status" value="1"/>
</dbReference>
<dbReference type="InterPro" id="IPR013120">
    <property type="entry name" value="FAR_NAD-bd"/>
</dbReference>
<dbReference type="SUPFAM" id="SSF56801">
    <property type="entry name" value="Acetyl-CoA synthetase-like"/>
    <property type="match status" value="1"/>
</dbReference>
<dbReference type="KEGG" id="spad:DVK44_16410"/>